<dbReference type="InterPro" id="IPR040766">
    <property type="entry name" value="Tudor_2_RapA"/>
</dbReference>
<keyword evidence="7" id="KW-0010">Activator</keyword>
<dbReference type="AlphaFoldDB" id="A0A3B0XSQ0"/>
<feature type="domain" description="Helicase C-terminal" evidence="10">
    <location>
        <begin position="472"/>
        <end position="632"/>
    </location>
</feature>
<evidence type="ECO:0000256" key="4">
    <source>
        <dbReference type="ARBA" id="ARBA00022840"/>
    </source>
</evidence>
<dbReference type="Gene3D" id="6.10.140.2230">
    <property type="match status" value="1"/>
</dbReference>
<dbReference type="CDD" id="cd18011">
    <property type="entry name" value="DEXDc_RapA"/>
    <property type="match status" value="1"/>
</dbReference>
<keyword evidence="1" id="KW-0547">Nucleotide-binding</keyword>
<dbReference type="PANTHER" id="PTHR45766">
    <property type="entry name" value="DNA ANNEALING HELICASE AND ENDONUCLEASE ZRANB3 FAMILY MEMBER"/>
    <property type="match status" value="1"/>
</dbReference>
<dbReference type="SMART" id="SM00490">
    <property type="entry name" value="HELICc"/>
    <property type="match status" value="1"/>
</dbReference>
<evidence type="ECO:0000256" key="6">
    <source>
        <dbReference type="ARBA" id="ARBA00023125"/>
    </source>
</evidence>
<dbReference type="GO" id="GO:0006355">
    <property type="term" value="P:regulation of DNA-templated transcription"/>
    <property type="evidence" value="ECO:0007669"/>
    <property type="project" value="InterPro"/>
</dbReference>
<dbReference type="Gene3D" id="3.30.360.80">
    <property type="match status" value="1"/>
</dbReference>
<dbReference type="Pfam" id="PF12137">
    <property type="entry name" value="RapA_C"/>
    <property type="match status" value="1"/>
</dbReference>
<evidence type="ECO:0000256" key="3">
    <source>
        <dbReference type="ARBA" id="ARBA00022806"/>
    </source>
</evidence>
<evidence type="ECO:0000259" key="10">
    <source>
        <dbReference type="PROSITE" id="PS51194"/>
    </source>
</evidence>
<dbReference type="Gene3D" id="2.30.30.930">
    <property type="match status" value="1"/>
</dbReference>
<dbReference type="Gene3D" id="3.40.50.300">
    <property type="entry name" value="P-loop containing nucleotide triphosphate hydrolases"/>
    <property type="match status" value="1"/>
</dbReference>
<keyword evidence="4" id="KW-0067">ATP-binding</keyword>
<dbReference type="Pfam" id="PF18339">
    <property type="entry name" value="Tudor_1_RapA"/>
    <property type="match status" value="1"/>
</dbReference>
<dbReference type="CDD" id="cd18793">
    <property type="entry name" value="SF2_C_SNF"/>
    <property type="match status" value="1"/>
</dbReference>
<dbReference type="InterPro" id="IPR040765">
    <property type="entry name" value="Tudor_1_RapA"/>
</dbReference>
<keyword evidence="3" id="KW-0347">Helicase</keyword>
<evidence type="ECO:0000313" key="11">
    <source>
        <dbReference type="EMBL" id="VAW59224.1"/>
    </source>
</evidence>
<dbReference type="HAMAP" id="MF_01821">
    <property type="entry name" value="Helicase_RapA"/>
    <property type="match status" value="1"/>
</dbReference>
<evidence type="ECO:0000256" key="5">
    <source>
        <dbReference type="ARBA" id="ARBA00023015"/>
    </source>
</evidence>
<dbReference type="Pfam" id="PF00176">
    <property type="entry name" value="SNF2-rel_dom"/>
    <property type="match status" value="1"/>
</dbReference>
<keyword evidence="6" id="KW-0238">DNA-binding</keyword>
<dbReference type="PANTHER" id="PTHR45766:SF6">
    <property type="entry name" value="SWI_SNF-RELATED MATRIX-ASSOCIATED ACTIN-DEPENDENT REGULATOR OF CHROMATIN SUBFAMILY A-LIKE PROTEIN 1"/>
    <property type="match status" value="1"/>
</dbReference>
<dbReference type="Gene3D" id="2.30.30.140">
    <property type="match status" value="1"/>
</dbReference>
<evidence type="ECO:0000256" key="2">
    <source>
        <dbReference type="ARBA" id="ARBA00022801"/>
    </source>
</evidence>
<protein>
    <submittedName>
        <fullName evidence="11">RNA polymerase associated protein RapA</fullName>
    </submittedName>
</protein>
<dbReference type="InterPro" id="IPR057342">
    <property type="entry name" value="DEXDc_RapA"/>
</dbReference>
<evidence type="ECO:0000256" key="1">
    <source>
        <dbReference type="ARBA" id="ARBA00022741"/>
    </source>
</evidence>
<dbReference type="InterPro" id="IPR022737">
    <property type="entry name" value="RapA_C"/>
</dbReference>
<dbReference type="InterPro" id="IPR001650">
    <property type="entry name" value="Helicase_C-like"/>
</dbReference>
<organism evidence="11">
    <name type="scientific">hydrothermal vent metagenome</name>
    <dbReference type="NCBI Taxonomy" id="652676"/>
    <lineage>
        <taxon>unclassified sequences</taxon>
        <taxon>metagenomes</taxon>
        <taxon>ecological metagenomes</taxon>
    </lineage>
</organism>
<proteinExistence type="inferred from homology"/>
<dbReference type="InterPro" id="IPR038718">
    <property type="entry name" value="SNF2-like_sf"/>
</dbReference>
<dbReference type="NCBIfam" id="NF003426">
    <property type="entry name" value="PRK04914.1"/>
    <property type="match status" value="1"/>
</dbReference>
<dbReference type="Pfam" id="PF18337">
    <property type="entry name" value="Tudor_RapA"/>
    <property type="match status" value="1"/>
</dbReference>
<dbReference type="GO" id="GO:0004386">
    <property type="term" value="F:helicase activity"/>
    <property type="evidence" value="ECO:0007669"/>
    <property type="project" value="UniProtKB-KW"/>
</dbReference>
<dbReference type="Gene3D" id="6.10.140.1500">
    <property type="match status" value="1"/>
</dbReference>
<accession>A0A3B0XSQ0</accession>
<dbReference type="PROSITE" id="PS51192">
    <property type="entry name" value="HELICASE_ATP_BIND_1"/>
    <property type="match status" value="1"/>
</dbReference>
<name>A0A3B0XSQ0_9ZZZZ</name>
<dbReference type="Pfam" id="PF00271">
    <property type="entry name" value="Helicase_C"/>
    <property type="match status" value="1"/>
</dbReference>
<evidence type="ECO:0000256" key="8">
    <source>
        <dbReference type="ARBA" id="ARBA00023163"/>
    </source>
</evidence>
<dbReference type="InterPro" id="IPR023949">
    <property type="entry name" value="Helicase_RapA"/>
</dbReference>
<dbReference type="InterPro" id="IPR000330">
    <property type="entry name" value="SNF2_N"/>
</dbReference>
<keyword evidence="5" id="KW-0805">Transcription regulation</keyword>
<dbReference type="InterPro" id="IPR049730">
    <property type="entry name" value="SNF2/RAD54-like_C"/>
</dbReference>
<dbReference type="GO" id="GO:0016817">
    <property type="term" value="F:hydrolase activity, acting on acid anhydrides"/>
    <property type="evidence" value="ECO:0007669"/>
    <property type="project" value="InterPro"/>
</dbReference>
<dbReference type="InterPro" id="IPR014001">
    <property type="entry name" value="Helicase_ATP-bd"/>
</dbReference>
<dbReference type="GO" id="GO:0005524">
    <property type="term" value="F:ATP binding"/>
    <property type="evidence" value="ECO:0007669"/>
    <property type="project" value="UniProtKB-KW"/>
</dbReference>
<sequence>MSQFVAGQRWINDAELMMGLGTVVSVEHRTVSILFQSTGETRTYAKESAPLTRIMFKPGDEINDIKKRRLIVKDIEEKDFLITYRVETPAGEIELLDERSLDTAIQLNKPLERLIIGQVDELKWYKLRNRTWQNLLKNHNSGIAGLTGARTSLIPHQLYIANEVASRYAPRVLLADEVGLGKTIEAGLILHQQLSTGRASRVLIIVPEALIHQWLVEMLRRFNLFFSIFDEERCLAIEESTDFSNPFNAEQKIICSLDLFTREPQRFEQVVNTEWDLLVIDEAHHLQWSAEHISEEYRLVEQLARISKGLLLLTATPEQLGRESHFARLRLLDADKFNNYDSFVQQENQYQIIADLIEQINTNQPLSDNMLSQLNALESNVDIEQVEKGNLSTQQKNEITHHLLDCHGTGRVLFRNTRAAIKGFPERHVTGYPLDIPDEYQSIFDADNEITHLLTPEKQIKTAIDWTKFDPRIKWLVEFLSTHNGEKILLITHHAQTAIDLSKALKTQFGLASAVFHEQLSIVDRDKRAADFADRESGVQIMMCSEIGSEGRNFQFSHHLILFDLPLNPDLLEQRIGRLDRIGQTHTIELHAPYFNLSAQQRLFNWYHKALNAFNTTCPAGAQIFAQYKDSLTQHLNKNNDSDEEFDLFIEQCSEKHMALTEDLHEGRDRLLEYSSCRIDIARKLQSRIEIFEQQSTLVNWATELFDCYGVNIEEHKTGSYILRPSEHMPGQFPGLDEDGMTVTFEREVALIHDDMHFLSWDHPMVINGIDMLLSNEMGNTAVCSIKSDALSEDIKPGQLLIQMNFILDIEIPSECNLDLNPQQLQALPVSIICTEDAKELNLQFNYEALNNVDRSISKQIVQLKENEIKDALNKTSNLINEQAGEYLQAHYNGNLLILENEIDRLTALQRVNPQIRDEEITFFKSQLGAFQIAFEHPVSNLDSLMVVITT</sequence>
<keyword evidence="2" id="KW-0378">Hydrolase</keyword>
<dbReference type="SUPFAM" id="SSF52540">
    <property type="entry name" value="P-loop containing nucleoside triphosphate hydrolases"/>
    <property type="match status" value="2"/>
</dbReference>
<dbReference type="EMBL" id="UOFG01000071">
    <property type="protein sequence ID" value="VAW59224.1"/>
    <property type="molecule type" value="Genomic_DNA"/>
</dbReference>
<reference evidence="11" key="1">
    <citation type="submission" date="2018-06" db="EMBL/GenBank/DDBJ databases">
        <authorList>
            <person name="Zhirakovskaya E."/>
        </authorList>
    </citation>
    <scope>NUCLEOTIDE SEQUENCE</scope>
</reference>
<keyword evidence="8" id="KW-0804">Transcription</keyword>
<dbReference type="SMART" id="SM00487">
    <property type="entry name" value="DEXDc"/>
    <property type="match status" value="1"/>
</dbReference>
<evidence type="ECO:0000256" key="7">
    <source>
        <dbReference type="ARBA" id="ARBA00023159"/>
    </source>
</evidence>
<evidence type="ECO:0000259" key="9">
    <source>
        <dbReference type="PROSITE" id="PS51192"/>
    </source>
</evidence>
<dbReference type="PROSITE" id="PS51194">
    <property type="entry name" value="HELICASE_CTER"/>
    <property type="match status" value="1"/>
</dbReference>
<dbReference type="Gene3D" id="3.40.50.10810">
    <property type="entry name" value="Tandem AAA-ATPase domain"/>
    <property type="match status" value="1"/>
</dbReference>
<gene>
    <name evidence="11" type="ORF">MNBD_GAMMA11-1089</name>
</gene>
<dbReference type="GO" id="GO:0003677">
    <property type="term" value="F:DNA binding"/>
    <property type="evidence" value="ECO:0007669"/>
    <property type="project" value="UniProtKB-KW"/>
</dbReference>
<dbReference type="InterPro" id="IPR027417">
    <property type="entry name" value="P-loop_NTPase"/>
</dbReference>
<feature type="domain" description="Helicase ATP-binding" evidence="9">
    <location>
        <begin position="163"/>
        <end position="335"/>
    </location>
</feature>